<keyword evidence="2 8" id="KW-1003">Cell membrane</keyword>
<feature type="transmembrane region" description="Helical" evidence="8">
    <location>
        <begin position="93"/>
        <end position="110"/>
    </location>
</feature>
<feature type="transmembrane region" description="Helical" evidence="8">
    <location>
        <begin position="30"/>
        <end position="49"/>
    </location>
</feature>
<keyword evidence="9" id="KW-0614">Plasmid</keyword>
<dbReference type="GO" id="GO:0042158">
    <property type="term" value="P:lipoprotein biosynthetic process"/>
    <property type="evidence" value="ECO:0007669"/>
    <property type="project" value="UniProtKB-UniRule"/>
</dbReference>
<dbReference type="InterPro" id="IPR036526">
    <property type="entry name" value="C-N_Hydrolase_sf"/>
</dbReference>
<dbReference type="GO" id="GO:0016410">
    <property type="term" value="F:N-acyltransferase activity"/>
    <property type="evidence" value="ECO:0007669"/>
    <property type="project" value="UniProtKB-UniRule"/>
</dbReference>
<comment type="catalytic activity">
    <reaction evidence="8">
        <text>N-terminal S-1,2-diacyl-sn-glyceryl-L-cysteinyl-[lipoprotein] + a glycerophospholipid = N-acyl-S-1,2-diacyl-sn-glyceryl-L-cysteinyl-[lipoprotein] + a 2-acyl-sn-glycero-3-phospholipid + H(+)</text>
        <dbReference type="Rhea" id="RHEA:48228"/>
        <dbReference type="Rhea" id="RHEA-COMP:14681"/>
        <dbReference type="Rhea" id="RHEA-COMP:14684"/>
        <dbReference type="ChEBI" id="CHEBI:15378"/>
        <dbReference type="ChEBI" id="CHEBI:136912"/>
        <dbReference type="ChEBI" id="CHEBI:140656"/>
        <dbReference type="ChEBI" id="CHEBI:140657"/>
        <dbReference type="ChEBI" id="CHEBI:140660"/>
        <dbReference type="EC" id="2.3.1.269"/>
    </reaction>
</comment>
<dbReference type="Proteomes" id="UP000192775">
    <property type="component" value="Plasmid unnamed2"/>
</dbReference>
<keyword evidence="7 8" id="KW-0012">Acyltransferase</keyword>
<comment type="pathway">
    <text evidence="8">Protein modification; lipoprotein biosynthesis (N-acyl transfer).</text>
</comment>
<dbReference type="InterPro" id="IPR003010">
    <property type="entry name" value="C-N_Hydrolase"/>
</dbReference>
<reference evidence="9 10" key="1">
    <citation type="submission" date="2017-04" db="EMBL/GenBank/DDBJ databases">
        <authorList>
            <person name="Afonso C.L."/>
            <person name="Miller P.J."/>
            <person name="Scott M.A."/>
            <person name="Spackman E."/>
            <person name="Goraichik I."/>
            <person name="Dimitrov K.M."/>
            <person name="Suarez D.L."/>
            <person name="Swayne D.E."/>
        </authorList>
    </citation>
    <scope>NUCLEOTIDE SEQUENCE [LARGE SCALE GENOMIC DNA]</scope>
    <source>
        <strain evidence="10">XA(T)</strain>
        <plasmid evidence="10">Plasmid unnamed2</plasmid>
    </source>
</reference>
<evidence type="ECO:0000256" key="4">
    <source>
        <dbReference type="ARBA" id="ARBA00022692"/>
    </source>
</evidence>
<feature type="transmembrane region" description="Helical" evidence="8">
    <location>
        <begin position="170"/>
        <end position="190"/>
    </location>
</feature>
<gene>
    <name evidence="8" type="primary">lnt</name>
    <name evidence="9" type="ORF">B5808_20280</name>
</gene>
<keyword evidence="4 8" id="KW-0812">Transmembrane</keyword>
<dbReference type="NCBIfam" id="TIGR00546">
    <property type="entry name" value="lnt"/>
    <property type="match status" value="1"/>
</dbReference>
<dbReference type="UniPathway" id="UPA00666"/>
<dbReference type="PROSITE" id="PS50263">
    <property type="entry name" value="CN_HYDROLASE"/>
    <property type="match status" value="1"/>
</dbReference>
<keyword evidence="10" id="KW-1185">Reference proteome</keyword>
<protein>
    <recommendedName>
        <fullName evidence="8">Apolipoprotein N-acyltransferase</fullName>
        <shortName evidence="8">ALP N-acyltransferase</shortName>
        <ecNumber evidence="8">2.3.1.269</ecNumber>
    </recommendedName>
</protein>
<feature type="transmembrane region" description="Helical" evidence="8">
    <location>
        <begin position="457"/>
        <end position="481"/>
    </location>
</feature>
<dbReference type="PANTHER" id="PTHR38686:SF1">
    <property type="entry name" value="APOLIPOPROTEIN N-ACYLTRANSFERASE"/>
    <property type="match status" value="1"/>
</dbReference>
<feature type="transmembrane region" description="Helical" evidence="8">
    <location>
        <begin position="140"/>
        <end position="163"/>
    </location>
</feature>
<keyword evidence="3 8" id="KW-0808">Transferase</keyword>
<dbReference type="EC" id="2.3.1.269" evidence="8"/>
<name>A0A1X9LTT6_9MICO</name>
<sequence length="493" mass="52021">MDAGFPGQNVWPLTLVGVAIVLVAVRGQTLLRGSLVGFTAGCAFYLVHISWAAEYLGPVPWLALSVTESLFWAGFGALAALSYALIPRVWPGTCGRYVAVPLVVAALWVGREELSGSWPYGGFSWGRVAMSQSTGPFAPLVSWGGMAALSFSLVALVAVAVSLVADRDRWLQGATAVAAVTALLLVVPVFPSESSGTYRVAAVQGNGPAGYFSERARGDLFSAQLNASAPVRDETVDAVVWPENASEYDPLSSDREAERLSGIAAWLGAPLTLGTVTQRDGLFYNSTLSVAPDAGVVDFYDKKHPVPFGEYVPDRAFWESLAPDLIGLIQREYVPGQRDGVLQLGKITAGSAICFDITDDRAMRSLISDGAEIILAQSNNADFGRTDESEQQLAIARLRAIELGRTVVNISTVGTSATVAADGSTLTQLEPYTAGVMFADVTTSRSVTAAARWGESIAIFLSIAPLVLLLTALAATSRVGLGSLSGRRRSPIS</sequence>
<evidence type="ECO:0000256" key="3">
    <source>
        <dbReference type="ARBA" id="ARBA00022679"/>
    </source>
</evidence>
<evidence type="ECO:0000313" key="9">
    <source>
        <dbReference type="EMBL" id="ARJ07738.1"/>
    </source>
</evidence>
<geneLocation type="plasmid" evidence="9">
    <name>unnamed2</name>
</geneLocation>
<dbReference type="GO" id="GO:0005886">
    <property type="term" value="C:plasma membrane"/>
    <property type="evidence" value="ECO:0007669"/>
    <property type="project" value="UniProtKB-SubCell"/>
</dbReference>
<dbReference type="EMBL" id="CP020717">
    <property type="protein sequence ID" value="ARJ07738.1"/>
    <property type="molecule type" value="Genomic_DNA"/>
</dbReference>
<dbReference type="Pfam" id="PF20154">
    <property type="entry name" value="LNT_N"/>
    <property type="match status" value="1"/>
</dbReference>
<evidence type="ECO:0000313" key="10">
    <source>
        <dbReference type="Proteomes" id="UP000192775"/>
    </source>
</evidence>
<feature type="transmembrane region" description="Helical" evidence="8">
    <location>
        <begin position="69"/>
        <end position="86"/>
    </location>
</feature>
<comment type="subcellular location">
    <subcellularLocation>
        <location evidence="1 8">Cell membrane</location>
        <topology evidence="1 8">Multi-pass membrane protein</topology>
    </subcellularLocation>
</comment>
<dbReference type="Gene3D" id="3.60.110.10">
    <property type="entry name" value="Carbon-nitrogen hydrolase"/>
    <property type="match status" value="1"/>
</dbReference>
<accession>A0A1X9LTT6</accession>
<keyword evidence="9" id="KW-0449">Lipoprotein</keyword>
<evidence type="ECO:0000256" key="5">
    <source>
        <dbReference type="ARBA" id="ARBA00022989"/>
    </source>
</evidence>
<dbReference type="RefSeq" id="WP_085021873.1">
    <property type="nucleotide sequence ID" value="NZ_BMHD01000004.1"/>
</dbReference>
<dbReference type="Pfam" id="PF00795">
    <property type="entry name" value="CN_hydrolase"/>
    <property type="match status" value="1"/>
</dbReference>
<dbReference type="InterPro" id="IPR004563">
    <property type="entry name" value="Apolipo_AcylTrfase"/>
</dbReference>
<feature type="transmembrane region" description="Helical" evidence="8">
    <location>
        <begin position="6"/>
        <end position="25"/>
    </location>
</feature>
<evidence type="ECO:0000256" key="7">
    <source>
        <dbReference type="ARBA" id="ARBA00023315"/>
    </source>
</evidence>
<dbReference type="AlphaFoldDB" id="A0A1X9LTT6"/>
<dbReference type="HAMAP" id="MF_01148">
    <property type="entry name" value="Lnt"/>
    <property type="match status" value="1"/>
</dbReference>
<dbReference type="InterPro" id="IPR045378">
    <property type="entry name" value="LNT_N"/>
</dbReference>
<keyword evidence="6 8" id="KW-0472">Membrane</keyword>
<organism evidence="9 10">
    <name type="scientific">Cnuibacter physcomitrellae</name>
    <dbReference type="NCBI Taxonomy" id="1619308"/>
    <lineage>
        <taxon>Bacteria</taxon>
        <taxon>Bacillati</taxon>
        <taxon>Actinomycetota</taxon>
        <taxon>Actinomycetes</taxon>
        <taxon>Micrococcales</taxon>
        <taxon>Microbacteriaceae</taxon>
        <taxon>Cnuibacter</taxon>
    </lineage>
</organism>
<keyword evidence="5 8" id="KW-1133">Transmembrane helix</keyword>
<comment type="similarity">
    <text evidence="8">Belongs to the CN hydrolase family. Apolipoprotein N-acyltransferase subfamily.</text>
</comment>
<evidence type="ECO:0000256" key="1">
    <source>
        <dbReference type="ARBA" id="ARBA00004651"/>
    </source>
</evidence>
<evidence type="ECO:0000256" key="2">
    <source>
        <dbReference type="ARBA" id="ARBA00022475"/>
    </source>
</evidence>
<dbReference type="PANTHER" id="PTHR38686">
    <property type="entry name" value="APOLIPOPROTEIN N-ACYLTRANSFERASE"/>
    <property type="match status" value="1"/>
</dbReference>
<evidence type="ECO:0000256" key="6">
    <source>
        <dbReference type="ARBA" id="ARBA00023136"/>
    </source>
</evidence>
<evidence type="ECO:0000256" key="8">
    <source>
        <dbReference type="HAMAP-Rule" id="MF_01148"/>
    </source>
</evidence>
<dbReference type="CDD" id="cd07571">
    <property type="entry name" value="ALP_N-acyl_transferase"/>
    <property type="match status" value="1"/>
</dbReference>
<dbReference type="KEGG" id="cphy:B5808_20280"/>
<comment type="function">
    <text evidence="8">Catalyzes the phospholipid dependent N-acylation of the N-terminal cysteine of apolipoprotein, the last step in lipoprotein maturation.</text>
</comment>
<proteinExistence type="inferred from homology"/>
<dbReference type="SUPFAM" id="SSF56317">
    <property type="entry name" value="Carbon-nitrogen hydrolase"/>
    <property type="match status" value="1"/>
</dbReference>